<organism evidence="2">
    <name type="scientific">uncultured Mycobacterium sp</name>
    <dbReference type="NCBI Taxonomy" id="171292"/>
    <lineage>
        <taxon>Bacteria</taxon>
        <taxon>Bacillati</taxon>
        <taxon>Actinomycetota</taxon>
        <taxon>Actinomycetes</taxon>
        <taxon>Mycobacteriales</taxon>
        <taxon>Mycobacteriaceae</taxon>
        <taxon>Mycobacterium</taxon>
        <taxon>environmental samples</taxon>
    </lineage>
</organism>
<evidence type="ECO:0000313" key="2">
    <source>
        <dbReference type="EMBL" id="SBS73752.1"/>
    </source>
</evidence>
<dbReference type="InterPro" id="IPR022742">
    <property type="entry name" value="Hydrolase_4"/>
</dbReference>
<dbReference type="SUPFAM" id="SSF53474">
    <property type="entry name" value="alpha/beta-Hydrolases"/>
    <property type="match status" value="1"/>
</dbReference>
<dbReference type="InterPro" id="IPR029058">
    <property type="entry name" value="AB_hydrolase_fold"/>
</dbReference>
<sequence>MRDRDQRLRNEVEHPERYEEVTITSSGVPIVLSVWHARSGGPVVVFLPGTMTHPLFYEEFCDGLATRGINVVGVHLEGHGKSPRVGRLLRLESLVANALDATSWARGRFGRRPVVVGSSQGGVLAMIVATRDRELAGVVAHNILDPDLPASITVSRCPTFLQGAYRPFMRGLRVLAMLLPRLPIRFSVYLDMARVCREPWTAEQFLMDPLSLRSYPLAFLADLLTADMSRVRDGTITCPIVVVAGRGDPLFSLDYTQQVFARIAAPAKELVVFDTDHHLLFNECLPLVLGRVAELITRLDGSVGERAGDLAGGPKAVEGGALGDQP</sequence>
<dbReference type="Pfam" id="PF12146">
    <property type="entry name" value="Hydrolase_4"/>
    <property type="match status" value="1"/>
</dbReference>
<dbReference type="Gene3D" id="3.40.50.1820">
    <property type="entry name" value="alpha/beta hydrolase"/>
    <property type="match status" value="1"/>
</dbReference>
<dbReference type="InterPro" id="IPR051044">
    <property type="entry name" value="MAG_DAG_Lipase"/>
</dbReference>
<reference evidence="2" key="1">
    <citation type="submission" date="2016-03" db="EMBL/GenBank/DDBJ databases">
        <authorList>
            <person name="Ploux O."/>
        </authorList>
    </citation>
    <scope>NUCLEOTIDE SEQUENCE</scope>
    <source>
        <strain evidence="2">UC10</strain>
    </source>
</reference>
<gene>
    <name evidence="2" type="ORF">MHPYR_180032</name>
</gene>
<accession>A0A1Y5P510</accession>
<name>A0A1Y5P510_9MYCO</name>
<dbReference type="AlphaFoldDB" id="A0A1Y5P510"/>
<evidence type="ECO:0000259" key="1">
    <source>
        <dbReference type="Pfam" id="PF12146"/>
    </source>
</evidence>
<protein>
    <recommendedName>
        <fullName evidence="1">Serine aminopeptidase S33 domain-containing protein</fullName>
    </recommendedName>
</protein>
<feature type="domain" description="Serine aminopeptidase S33" evidence="1">
    <location>
        <begin position="43"/>
        <end position="283"/>
    </location>
</feature>
<dbReference type="PANTHER" id="PTHR11614">
    <property type="entry name" value="PHOSPHOLIPASE-RELATED"/>
    <property type="match status" value="1"/>
</dbReference>
<dbReference type="EMBL" id="FLQS01000010">
    <property type="protein sequence ID" value="SBS73752.1"/>
    <property type="molecule type" value="Genomic_DNA"/>
</dbReference>
<proteinExistence type="predicted"/>